<reference evidence="4" key="1">
    <citation type="submission" date="2022-11" db="UniProtKB">
        <authorList>
            <consortium name="WormBaseParasite"/>
        </authorList>
    </citation>
    <scope>IDENTIFICATION</scope>
</reference>
<dbReference type="AlphaFoldDB" id="A0A914XAR9"/>
<evidence type="ECO:0000256" key="1">
    <source>
        <dbReference type="SAM" id="Phobius"/>
    </source>
</evidence>
<dbReference type="WBParaSite" id="PSAMB.scaffold7312size7856.g29906.t1">
    <property type="protein sequence ID" value="PSAMB.scaffold7312size7856.g29906.t1"/>
    <property type="gene ID" value="PSAMB.scaffold7312size7856.g29906"/>
</dbReference>
<dbReference type="GO" id="GO:0005415">
    <property type="term" value="F:nucleoside:sodium symporter activity"/>
    <property type="evidence" value="ECO:0007669"/>
    <property type="project" value="TreeGrafter"/>
</dbReference>
<keyword evidence="1" id="KW-0472">Membrane</keyword>
<accession>A0A914XAR9</accession>
<dbReference type="PANTHER" id="PTHR10590">
    <property type="entry name" value="SODIUM/NUCLEOSIDE COTRANSPORTER"/>
    <property type="match status" value="1"/>
</dbReference>
<dbReference type="Pfam" id="PF07662">
    <property type="entry name" value="Nucleos_tra2_C"/>
    <property type="match status" value="1"/>
</dbReference>
<dbReference type="Proteomes" id="UP000887566">
    <property type="component" value="Unplaced"/>
</dbReference>
<feature type="domain" description="Concentrative nucleoside transporter C-terminal" evidence="2">
    <location>
        <begin position="2"/>
        <end position="102"/>
    </location>
</feature>
<feature type="transmembrane region" description="Helical" evidence="1">
    <location>
        <begin position="48"/>
        <end position="71"/>
    </location>
</feature>
<name>A0A914XAR9_9BILA</name>
<proteinExistence type="predicted"/>
<evidence type="ECO:0000259" key="2">
    <source>
        <dbReference type="Pfam" id="PF07662"/>
    </source>
</evidence>
<keyword evidence="1" id="KW-1133">Transmembrane helix</keyword>
<keyword evidence="3" id="KW-1185">Reference proteome</keyword>
<evidence type="ECO:0000313" key="3">
    <source>
        <dbReference type="Proteomes" id="UP000887566"/>
    </source>
</evidence>
<keyword evidence="1" id="KW-0812">Transmembrane</keyword>
<sequence length="150" mass="15937">MGVGSDTTQVLRVAELMGTKTVLNEFIAFQKMGIMAKENLLEPRAQMIATYALCGFSNFSSIGIQLGILGGMAPGKKSILSKIALRALVAGSISCFMTACIAAILVETPFKCLPHSENGQCFDVSYYQALMANYTTVASTTAAPTTMSNF</sequence>
<protein>
    <submittedName>
        <fullName evidence="4">Concentrative nucleoside transporter C-terminal domain-containing protein</fullName>
    </submittedName>
</protein>
<organism evidence="3 4">
    <name type="scientific">Plectus sambesii</name>
    <dbReference type="NCBI Taxonomy" id="2011161"/>
    <lineage>
        <taxon>Eukaryota</taxon>
        <taxon>Metazoa</taxon>
        <taxon>Ecdysozoa</taxon>
        <taxon>Nematoda</taxon>
        <taxon>Chromadorea</taxon>
        <taxon>Plectida</taxon>
        <taxon>Plectina</taxon>
        <taxon>Plectoidea</taxon>
        <taxon>Plectidae</taxon>
        <taxon>Plectus</taxon>
    </lineage>
</organism>
<feature type="transmembrane region" description="Helical" evidence="1">
    <location>
        <begin position="83"/>
        <end position="106"/>
    </location>
</feature>
<dbReference type="PANTHER" id="PTHR10590:SF4">
    <property type="entry name" value="SOLUTE CARRIER FAMILY 28 MEMBER 3"/>
    <property type="match status" value="1"/>
</dbReference>
<evidence type="ECO:0000313" key="4">
    <source>
        <dbReference type="WBParaSite" id="PSAMB.scaffold7312size7856.g29906.t1"/>
    </source>
</evidence>
<dbReference type="GO" id="GO:0005886">
    <property type="term" value="C:plasma membrane"/>
    <property type="evidence" value="ECO:0007669"/>
    <property type="project" value="TreeGrafter"/>
</dbReference>
<dbReference type="InterPro" id="IPR011657">
    <property type="entry name" value="CNT_C_dom"/>
</dbReference>
<dbReference type="InterPro" id="IPR008276">
    <property type="entry name" value="C_nuclsd_transpt"/>
</dbReference>